<dbReference type="AlphaFoldDB" id="A0A381N5V8"/>
<dbReference type="InterPro" id="IPR001474">
    <property type="entry name" value="GTP_CycHdrlase_I"/>
</dbReference>
<dbReference type="Gene3D" id="3.30.1130.10">
    <property type="match status" value="1"/>
</dbReference>
<dbReference type="NCBIfam" id="NF006826">
    <property type="entry name" value="PRK09347.1-3"/>
    <property type="match status" value="1"/>
</dbReference>
<dbReference type="EMBL" id="UINC01000146">
    <property type="protein sequence ID" value="SUZ49992.1"/>
    <property type="molecule type" value="Genomic_DNA"/>
</dbReference>
<accession>A0A381N5V8</accession>
<dbReference type="GO" id="GO:0006729">
    <property type="term" value="P:tetrahydrobiopterin biosynthetic process"/>
    <property type="evidence" value="ECO:0007669"/>
    <property type="project" value="TreeGrafter"/>
</dbReference>
<sequence>MTISEASTKTASNNVEFQNGTLLDAHCKQKIANGISVLLSAIGDGVDREGTAKTPTRVANMYDDLLSGYSVDTTELLNGAMFEVEYDEMVVLKDIDFYSLCEHHLLPFYGKVHVGYLPDQKIVGLSKIPRLVEMFARRLQVQERMTQQIAVVMDELIEPIGVGVVVEAQHLCAAMRGVKKPNTVMTTSAVRGLFKRNSTTRDEFMGHVRHSQSS</sequence>
<evidence type="ECO:0000313" key="6">
    <source>
        <dbReference type="EMBL" id="SUZ49992.1"/>
    </source>
</evidence>
<dbReference type="GO" id="GO:0046654">
    <property type="term" value="P:tetrahydrofolate biosynthetic process"/>
    <property type="evidence" value="ECO:0007669"/>
    <property type="project" value="InterPro"/>
</dbReference>
<evidence type="ECO:0000256" key="4">
    <source>
        <dbReference type="ARBA" id="ARBA00022801"/>
    </source>
</evidence>
<dbReference type="InterPro" id="IPR020602">
    <property type="entry name" value="GTP_CycHdrlase_I_dom"/>
</dbReference>
<dbReference type="InterPro" id="IPR043133">
    <property type="entry name" value="GTP-CH-I_C/QueF"/>
</dbReference>
<evidence type="ECO:0000259" key="5">
    <source>
        <dbReference type="Pfam" id="PF01227"/>
    </source>
</evidence>
<keyword evidence="4" id="KW-0378">Hydrolase</keyword>
<dbReference type="InterPro" id="IPR043134">
    <property type="entry name" value="GTP-CH-I_N"/>
</dbReference>
<dbReference type="PANTHER" id="PTHR11109:SF7">
    <property type="entry name" value="GTP CYCLOHYDROLASE 1"/>
    <property type="match status" value="1"/>
</dbReference>
<dbReference type="FunFam" id="3.30.1130.10:FF:000001">
    <property type="entry name" value="GTP cyclohydrolase 1"/>
    <property type="match status" value="1"/>
</dbReference>
<dbReference type="InterPro" id="IPR018234">
    <property type="entry name" value="GTP_CycHdrlase_I_CS"/>
</dbReference>
<dbReference type="PANTHER" id="PTHR11109">
    <property type="entry name" value="GTP CYCLOHYDROLASE I"/>
    <property type="match status" value="1"/>
</dbReference>
<dbReference type="PROSITE" id="PS00860">
    <property type="entry name" value="GTP_CYCLOHYDROL_1_2"/>
    <property type="match status" value="1"/>
</dbReference>
<evidence type="ECO:0000256" key="2">
    <source>
        <dbReference type="ARBA" id="ARBA00005080"/>
    </source>
</evidence>
<comment type="pathway">
    <text evidence="2">Cofactor biosynthesis; 7,8-dihydroneopterin triphosphate biosynthesis; 7,8-dihydroneopterin triphosphate from GTP: step 1/1.</text>
</comment>
<organism evidence="6">
    <name type="scientific">marine metagenome</name>
    <dbReference type="NCBI Taxonomy" id="408172"/>
    <lineage>
        <taxon>unclassified sequences</taxon>
        <taxon>metagenomes</taxon>
        <taxon>ecological metagenomes</taxon>
    </lineage>
</organism>
<feature type="domain" description="GTP cyclohydrolase I" evidence="5">
    <location>
        <begin position="33"/>
        <end position="208"/>
    </location>
</feature>
<evidence type="ECO:0000256" key="3">
    <source>
        <dbReference type="ARBA" id="ARBA00012715"/>
    </source>
</evidence>
<dbReference type="PROSITE" id="PS00859">
    <property type="entry name" value="GTP_CYCLOHYDROL_1_1"/>
    <property type="match status" value="1"/>
</dbReference>
<dbReference type="GO" id="GO:0005737">
    <property type="term" value="C:cytoplasm"/>
    <property type="evidence" value="ECO:0007669"/>
    <property type="project" value="TreeGrafter"/>
</dbReference>
<dbReference type="GO" id="GO:0008270">
    <property type="term" value="F:zinc ion binding"/>
    <property type="evidence" value="ECO:0007669"/>
    <property type="project" value="TreeGrafter"/>
</dbReference>
<gene>
    <name evidence="6" type="ORF">METZ01_LOCUS2846</name>
</gene>
<name>A0A381N5V8_9ZZZZ</name>
<protein>
    <recommendedName>
        <fullName evidence="3">GTP cyclohydrolase I</fullName>
        <ecNumber evidence="3">3.5.4.16</ecNumber>
    </recommendedName>
</protein>
<proteinExistence type="inferred from homology"/>
<reference evidence="6" key="1">
    <citation type="submission" date="2018-05" db="EMBL/GenBank/DDBJ databases">
        <authorList>
            <person name="Lanie J.A."/>
            <person name="Ng W.-L."/>
            <person name="Kazmierczak K.M."/>
            <person name="Andrzejewski T.M."/>
            <person name="Davidsen T.M."/>
            <person name="Wayne K.J."/>
            <person name="Tettelin H."/>
            <person name="Glass J.I."/>
            <person name="Rusch D."/>
            <person name="Podicherti R."/>
            <person name="Tsui H.-C.T."/>
            <person name="Winkler M.E."/>
        </authorList>
    </citation>
    <scope>NUCLEOTIDE SEQUENCE</scope>
</reference>
<dbReference type="EC" id="3.5.4.16" evidence="3"/>
<dbReference type="HAMAP" id="MF_00223">
    <property type="entry name" value="FolE"/>
    <property type="match status" value="1"/>
</dbReference>
<dbReference type="Pfam" id="PF01227">
    <property type="entry name" value="GTP_cyclohydroI"/>
    <property type="match status" value="1"/>
</dbReference>
<comment type="catalytic activity">
    <reaction evidence="1">
        <text>GTP + H2O = 7,8-dihydroneopterin 3'-triphosphate + formate + H(+)</text>
        <dbReference type="Rhea" id="RHEA:17473"/>
        <dbReference type="ChEBI" id="CHEBI:15377"/>
        <dbReference type="ChEBI" id="CHEBI:15378"/>
        <dbReference type="ChEBI" id="CHEBI:15740"/>
        <dbReference type="ChEBI" id="CHEBI:37565"/>
        <dbReference type="ChEBI" id="CHEBI:58462"/>
        <dbReference type="EC" id="3.5.4.16"/>
    </reaction>
</comment>
<dbReference type="GO" id="GO:0003934">
    <property type="term" value="F:GTP cyclohydrolase I activity"/>
    <property type="evidence" value="ECO:0007669"/>
    <property type="project" value="UniProtKB-EC"/>
</dbReference>
<dbReference type="NCBIfam" id="NF006825">
    <property type="entry name" value="PRK09347.1-2"/>
    <property type="match status" value="1"/>
</dbReference>
<evidence type="ECO:0000256" key="1">
    <source>
        <dbReference type="ARBA" id="ARBA00001052"/>
    </source>
</evidence>
<dbReference type="NCBIfam" id="TIGR00063">
    <property type="entry name" value="folE"/>
    <property type="match status" value="1"/>
</dbReference>
<dbReference type="SUPFAM" id="SSF55620">
    <property type="entry name" value="Tetrahydrobiopterin biosynthesis enzymes-like"/>
    <property type="match status" value="1"/>
</dbReference>
<dbReference type="Gene3D" id="1.10.286.10">
    <property type="match status" value="1"/>
</dbReference>
<dbReference type="UniPathway" id="UPA00848">
    <property type="reaction ID" value="UER00151"/>
</dbReference>
<dbReference type="GO" id="GO:0005525">
    <property type="term" value="F:GTP binding"/>
    <property type="evidence" value="ECO:0007669"/>
    <property type="project" value="TreeGrafter"/>
</dbReference>